<accession>A0A7W7L962</accession>
<dbReference type="AlphaFoldDB" id="A0A7W7L962"/>
<organism evidence="1 2">
    <name type="scientific">Streptomyces netropsis</name>
    <name type="common">Streptoverticillium netropsis</name>
    <dbReference type="NCBI Taxonomy" id="55404"/>
    <lineage>
        <taxon>Bacteria</taxon>
        <taxon>Bacillati</taxon>
        <taxon>Actinomycetota</taxon>
        <taxon>Actinomycetes</taxon>
        <taxon>Kitasatosporales</taxon>
        <taxon>Streptomycetaceae</taxon>
        <taxon>Streptomyces</taxon>
    </lineage>
</organism>
<evidence type="ECO:0000313" key="2">
    <source>
        <dbReference type="Proteomes" id="UP000556436"/>
    </source>
</evidence>
<keyword evidence="2" id="KW-1185">Reference proteome</keyword>
<evidence type="ECO:0000313" key="1">
    <source>
        <dbReference type="EMBL" id="MBB4885867.1"/>
    </source>
</evidence>
<dbReference type="RefSeq" id="WP_184732745.1">
    <property type="nucleotide sequence ID" value="NZ_BMRW01000003.1"/>
</dbReference>
<sequence>MFYAYGFETVGVVVSDLYFVDPHPEPGQEGAERGVRLELRLFERGSLKGSIYSARPIEVDRPLWRVDLLESAAGPAGSFDRTHHHPRFQGWEPGARVFDEKLSADPLGWLAERLCDLDGVLAEAGAAREDAGATDAAALRRAVPEIMDGVSRLLAGVRAGELGRQPAGDEPVTDARVSWL</sequence>
<dbReference type="EMBL" id="JACHJG010000003">
    <property type="protein sequence ID" value="MBB4885867.1"/>
    <property type="molecule type" value="Genomic_DNA"/>
</dbReference>
<comment type="caution">
    <text evidence="1">The sequence shown here is derived from an EMBL/GenBank/DDBJ whole genome shotgun (WGS) entry which is preliminary data.</text>
</comment>
<name>A0A7W7L962_STRNE</name>
<dbReference type="Proteomes" id="UP000556436">
    <property type="component" value="Unassembled WGS sequence"/>
</dbReference>
<protein>
    <submittedName>
        <fullName evidence="1">Uncharacterized protein</fullName>
    </submittedName>
</protein>
<proteinExistence type="predicted"/>
<gene>
    <name evidence="1" type="ORF">FHS38_001896</name>
</gene>
<reference evidence="1 2" key="1">
    <citation type="submission" date="2020-08" db="EMBL/GenBank/DDBJ databases">
        <title>Genomic Encyclopedia of Type Strains, Phase III (KMG-III): the genomes of soil and plant-associated and newly described type strains.</title>
        <authorList>
            <person name="Whitman W."/>
        </authorList>
    </citation>
    <scope>NUCLEOTIDE SEQUENCE [LARGE SCALE GENOMIC DNA]</scope>
    <source>
        <strain evidence="1 2">CECT 3265</strain>
    </source>
</reference>